<accession>A0A0N8PSU2</accession>
<keyword evidence="2" id="KW-1185">Reference proteome</keyword>
<sequence length="75" mass="8317">MKASRRQSFDLDEVAPNHFAIGNPHITSAINSEGVVTGRMFELTGWRREGLIARLRERGFAVRTIADRIAALPAP</sequence>
<proteinExistence type="predicted"/>
<dbReference type="Proteomes" id="UP000050509">
    <property type="component" value="Unassembled WGS sequence"/>
</dbReference>
<gene>
    <name evidence="1" type="ORF">SE17_08255</name>
</gene>
<evidence type="ECO:0000313" key="1">
    <source>
        <dbReference type="EMBL" id="KPV53677.1"/>
    </source>
</evidence>
<name>A0A0N8PSU2_9CHLR</name>
<evidence type="ECO:0000313" key="2">
    <source>
        <dbReference type="Proteomes" id="UP000050509"/>
    </source>
</evidence>
<protein>
    <submittedName>
        <fullName evidence="1">Uncharacterized protein</fullName>
    </submittedName>
</protein>
<comment type="caution">
    <text evidence="1">The sequence shown here is derived from an EMBL/GenBank/DDBJ whole genome shotgun (WGS) entry which is preliminary data.</text>
</comment>
<dbReference type="EMBL" id="LJCR01000204">
    <property type="protein sequence ID" value="KPV53677.1"/>
    <property type="molecule type" value="Genomic_DNA"/>
</dbReference>
<reference evidence="1 2" key="1">
    <citation type="submission" date="2015-09" db="EMBL/GenBank/DDBJ databases">
        <title>Draft genome sequence of Kouleothrix aurantiaca JCM 19913.</title>
        <authorList>
            <person name="Hemp J."/>
        </authorList>
    </citation>
    <scope>NUCLEOTIDE SEQUENCE [LARGE SCALE GENOMIC DNA]</scope>
    <source>
        <strain evidence="1 2">COM-B</strain>
    </source>
</reference>
<feature type="non-terminal residue" evidence="1">
    <location>
        <position position="75"/>
    </location>
</feature>
<dbReference type="AlphaFoldDB" id="A0A0N8PSU2"/>
<organism evidence="1 2">
    <name type="scientific">Kouleothrix aurantiaca</name>
    <dbReference type="NCBI Taxonomy" id="186479"/>
    <lineage>
        <taxon>Bacteria</taxon>
        <taxon>Bacillati</taxon>
        <taxon>Chloroflexota</taxon>
        <taxon>Chloroflexia</taxon>
        <taxon>Chloroflexales</taxon>
        <taxon>Roseiflexineae</taxon>
        <taxon>Roseiflexaceae</taxon>
        <taxon>Kouleothrix</taxon>
    </lineage>
</organism>